<dbReference type="OrthoDB" id="9794876at2"/>
<sequence length="108" mass="12320">MKANLGAVYEQMAAEFLASRGFEIIERNFHSRFGEIDIVAKKDSVLHFIEVKGSQSRYRADAISPSKLSKILKTIEFYLYVNDLEVAYCVDAIVIVDQQVEFLENVLL</sequence>
<comment type="similarity">
    <text evidence="1 2">Belongs to the UPF0102 family.</text>
</comment>
<dbReference type="Gene3D" id="3.40.1350.10">
    <property type="match status" value="1"/>
</dbReference>
<dbReference type="HAMAP" id="MF_00048">
    <property type="entry name" value="UPF0102"/>
    <property type="match status" value="1"/>
</dbReference>
<dbReference type="PANTHER" id="PTHR34039">
    <property type="entry name" value="UPF0102 PROTEIN YRAN"/>
    <property type="match status" value="1"/>
</dbReference>
<dbReference type="AlphaFoldDB" id="A0A1B1U5Q3"/>
<protein>
    <recommendedName>
        <fullName evidence="2">UPF0102 protein BBW65_04370</fullName>
    </recommendedName>
</protein>
<dbReference type="GO" id="GO:0003676">
    <property type="term" value="F:nucleic acid binding"/>
    <property type="evidence" value="ECO:0007669"/>
    <property type="project" value="InterPro"/>
</dbReference>
<dbReference type="RefSeq" id="WP_066340244.1">
    <property type="nucleotide sequence ID" value="NZ_CP016503.1"/>
</dbReference>
<organism evidence="3 4">
    <name type="scientific">Helicobacter enhydrae</name>
    <dbReference type="NCBI Taxonomy" id="222136"/>
    <lineage>
        <taxon>Bacteria</taxon>
        <taxon>Pseudomonadati</taxon>
        <taxon>Campylobacterota</taxon>
        <taxon>Epsilonproteobacteria</taxon>
        <taxon>Campylobacterales</taxon>
        <taxon>Helicobacteraceae</taxon>
        <taxon>Helicobacter</taxon>
    </lineage>
</organism>
<dbReference type="NCBIfam" id="NF009152">
    <property type="entry name" value="PRK12497.2-4"/>
    <property type="match status" value="1"/>
</dbReference>
<dbReference type="STRING" id="222136.BBW65_04370"/>
<keyword evidence="4" id="KW-1185">Reference proteome</keyword>
<dbReference type="InterPro" id="IPR011335">
    <property type="entry name" value="Restrct_endonuc-II-like"/>
</dbReference>
<name>A0A1B1U5Q3_9HELI</name>
<dbReference type="PANTHER" id="PTHR34039:SF1">
    <property type="entry name" value="UPF0102 PROTEIN YRAN"/>
    <property type="match status" value="1"/>
</dbReference>
<accession>A0A1B1U5Q3</accession>
<evidence type="ECO:0000256" key="2">
    <source>
        <dbReference type="HAMAP-Rule" id="MF_00048"/>
    </source>
</evidence>
<reference evidence="4" key="1">
    <citation type="submission" date="2016-07" db="EMBL/GenBank/DDBJ databases">
        <authorList>
            <person name="Florea S."/>
            <person name="Webb J.S."/>
            <person name="Jaromczyk J."/>
            <person name="Schardl C.L."/>
        </authorList>
    </citation>
    <scope>NUCLEOTIDE SEQUENCE [LARGE SCALE GENOMIC DNA]</scope>
    <source>
        <strain evidence="4">MIT 01-6242</strain>
    </source>
</reference>
<dbReference type="Pfam" id="PF02021">
    <property type="entry name" value="UPF0102"/>
    <property type="match status" value="1"/>
</dbReference>
<evidence type="ECO:0000256" key="1">
    <source>
        <dbReference type="ARBA" id="ARBA00006738"/>
    </source>
</evidence>
<dbReference type="EMBL" id="CP016503">
    <property type="protein sequence ID" value="ANV98080.1"/>
    <property type="molecule type" value="Genomic_DNA"/>
</dbReference>
<dbReference type="SUPFAM" id="SSF52980">
    <property type="entry name" value="Restriction endonuclease-like"/>
    <property type="match status" value="1"/>
</dbReference>
<dbReference type="Proteomes" id="UP000092884">
    <property type="component" value="Chromosome"/>
</dbReference>
<gene>
    <name evidence="3" type="ORF">BBW65_04370</name>
</gene>
<proteinExistence type="inferred from homology"/>
<evidence type="ECO:0000313" key="3">
    <source>
        <dbReference type="EMBL" id="ANV98080.1"/>
    </source>
</evidence>
<dbReference type="InterPro" id="IPR003509">
    <property type="entry name" value="UPF0102_YraN-like"/>
</dbReference>
<dbReference type="InterPro" id="IPR011856">
    <property type="entry name" value="tRNA_endonuc-like_dom_sf"/>
</dbReference>
<dbReference type="KEGG" id="het:BBW65_04370"/>
<evidence type="ECO:0000313" key="4">
    <source>
        <dbReference type="Proteomes" id="UP000092884"/>
    </source>
</evidence>